<protein>
    <submittedName>
        <fullName evidence="1">Uncharacterized protein</fullName>
    </submittedName>
</protein>
<dbReference type="Proteomes" id="UP000719412">
    <property type="component" value="Unassembled WGS sequence"/>
</dbReference>
<proteinExistence type="predicted"/>
<reference evidence="1" key="2">
    <citation type="submission" date="2021-08" db="EMBL/GenBank/DDBJ databases">
        <authorList>
            <person name="Eriksson T."/>
        </authorList>
    </citation>
    <scope>NUCLEOTIDE SEQUENCE</scope>
    <source>
        <strain evidence="1">Stoneville</strain>
        <tissue evidence="1">Whole head</tissue>
    </source>
</reference>
<dbReference type="EMBL" id="JABDTM020015565">
    <property type="protein sequence ID" value="KAH0819099.1"/>
    <property type="molecule type" value="Genomic_DNA"/>
</dbReference>
<evidence type="ECO:0000313" key="1">
    <source>
        <dbReference type="EMBL" id="KAH0819099.1"/>
    </source>
</evidence>
<dbReference type="AlphaFoldDB" id="A0A8J6LE15"/>
<sequence length="118" mass="13267">MNTWLNCRSDVKINEMPSSVSVAKRLARHFTFARSRVLTSVPPDQVWVFFRDFPTPLDIAVCLISQIRRMLGQYQPLSTYHLPSEPILTVPIPNLPFIVSVAEEALESLSSPPPFGGE</sequence>
<accession>A0A8J6LE15</accession>
<comment type="caution">
    <text evidence="1">The sequence shown here is derived from an EMBL/GenBank/DDBJ whole genome shotgun (WGS) entry which is preliminary data.</text>
</comment>
<keyword evidence="2" id="KW-1185">Reference proteome</keyword>
<organism evidence="1 2">
    <name type="scientific">Tenebrio molitor</name>
    <name type="common">Yellow mealworm beetle</name>
    <dbReference type="NCBI Taxonomy" id="7067"/>
    <lineage>
        <taxon>Eukaryota</taxon>
        <taxon>Metazoa</taxon>
        <taxon>Ecdysozoa</taxon>
        <taxon>Arthropoda</taxon>
        <taxon>Hexapoda</taxon>
        <taxon>Insecta</taxon>
        <taxon>Pterygota</taxon>
        <taxon>Neoptera</taxon>
        <taxon>Endopterygota</taxon>
        <taxon>Coleoptera</taxon>
        <taxon>Polyphaga</taxon>
        <taxon>Cucujiformia</taxon>
        <taxon>Tenebrionidae</taxon>
        <taxon>Tenebrio</taxon>
    </lineage>
</organism>
<evidence type="ECO:0000313" key="2">
    <source>
        <dbReference type="Proteomes" id="UP000719412"/>
    </source>
</evidence>
<gene>
    <name evidence="1" type="ORF">GEV33_003692</name>
</gene>
<name>A0A8J6LE15_TENMO</name>
<reference evidence="1" key="1">
    <citation type="journal article" date="2020" name="J Insects Food Feed">
        <title>The yellow mealworm (Tenebrio molitor) genome: a resource for the emerging insects as food and feed industry.</title>
        <authorList>
            <person name="Eriksson T."/>
            <person name="Andere A."/>
            <person name="Kelstrup H."/>
            <person name="Emery V."/>
            <person name="Picard C."/>
        </authorList>
    </citation>
    <scope>NUCLEOTIDE SEQUENCE</scope>
    <source>
        <strain evidence="1">Stoneville</strain>
        <tissue evidence="1">Whole head</tissue>
    </source>
</reference>